<proteinExistence type="predicted"/>
<evidence type="ECO:0000313" key="2">
    <source>
        <dbReference type="EMBL" id="TFK28671.1"/>
    </source>
</evidence>
<sequence>MSAEVVTMADPQPPDEAKKSTYPTNIRTHSVLQCDPTQFIPTSYYPCRSHIRTRLFFTDSHDHHSCLSRTGSIQLTAIDLSIEEQTNGFVEGLGDGIWIWRSLHPRYYPSDRDPVPHITARILGLPWLLDICHDEESREYGGAVAITIAGTKVRFDWMSPRNAYSRTKSGRGRSHRLNVLSEYLEEVTVQVEDDVKDENEV</sequence>
<accession>A0A5C3LJB0</accession>
<evidence type="ECO:0000313" key="3">
    <source>
        <dbReference type="Proteomes" id="UP000307440"/>
    </source>
</evidence>
<dbReference type="EMBL" id="ML210154">
    <property type="protein sequence ID" value="TFK28671.1"/>
    <property type="molecule type" value="Genomic_DNA"/>
</dbReference>
<organism evidence="2 3">
    <name type="scientific">Coprinopsis marcescibilis</name>
    <name type="common">Agaric fungus</name>
    <name type="synonym">Psathyrella marcescibilis</name>
    <dbReference type="NCBI Taxonomy" id="230819"/>
    <lineage>
        <taxon>Eukaryota</taxon>
        <taxon>Fungi</taxon>
        <taxon>Dikarya</taxon>
        <taxon>Basidiomycota</taxon>
        <taxon>Agaricomycotina</taxon>
        <taxon>Agaricomycetes</taxon>
        <taxon>Agaricomycetidae</taxon>
        <taxon>Agaricales</taxon>
        <taxon>Agaricineae</taxon>
        <taxon>Psathyrellaceae</taxon>
        <taxon>Coprinopsis</taxon>
    </lineage>
</organism>
<evidence type="ECO:0000256" key="1">
    <source>
        <dbReference type="SAM" id="MobiDB-lite"/>
    </source>
</evidence>
<dbReference type="Proteomes" id="UP000307440">
    <property type="component" value="Unassembled WGS sequence"/>
</dbReference>
<feature type="region of interest" description="Disordered" evidence="1">
    <location>
        <begin position="1"/>
        <end position="22"/>
    </location>
</feature>
<protein>
    <submittedName>
        <fullName evidence="2">Uncharacterized protein</fullName>
    </submittedName>
</protein>
<dbReference type="AlphaFoldDB" id="A0A5C3LJB0"/>
<keyword evidence="3" id="KW-1185">Reference proteome</keyword>
<gene>
    <name evidence="2" type="ORF">FA15DRAFT_652677</name>
</gene>
<name>A0A5C3LJB0_COPMA</name>
<reference evidence="2 3" key="1">
    <citation type="journal article" date="2019" name="Nat. Ecol. Evol.">
        <title>Megaphylogeny resolves global patterns of mushroom evolution.</title>
        <authorList>
            <person name="Varga T."/>
            <person name="Krizsan K."/>
            <person name="Foldi C."/>
            <person name="Dima B."/>
            <person name="Sanchez-Garcia M."/>
            <person name="Sanchez-Ramirez S."/>
            <person name="Szollosi G.J."/>
            <person name="Szarkandi J.G."/>
            <person name="Papp V."/>
            <person name="Albert L."/>
            <person name="Andreopoulos W."/>
            <person name="Angelini C."/>
            <person name="Antonin V."/>
            <person name="Barry K.W."/>
            <person name="Bougher N.L."/>
            <person name="Buchanan P."/>
            <person name="Buyck B."/>
            <person name="Bense V."/>
            <person name="Catcheside P."/>
            <person name="Chovatia M."/>
            <person name="Cooper J."/>
            <person name="Damon W."/>
            <person name="Desjardin D."/>
            <person name="Finy P."/>
            <person name="Geml J."/>
            <person name="Haridas S."/>
            <person name="Hughes K."/>
            <person name="Justo A."/>
            <person name="Karasinski D."/>
            <person name="Kautmanova I."/>
            <person name="Kiss B."/>
            <person name="Kocsube S."/>
            <person name="Kotiranta H."/>
            <person name="LaButti K.M."/>
            <person name="Lechner B.E."/>
            <person name="Liimatainen K."/>
            <person name="Lipzen A."/>
            <person name="Lukacs Z."/>
            <person name="Mihaltcheva S."/>
            <person name="Morgado L.N."/>
            <person name="Niskanen T."/>
            <person name="Noordeloos M.E."/>
            <person name="Ohm R.A."/>
            <person name="Ortiz-Santana B."/>
            <person name="Ovrebo C."/>
            <person name="Racz N."/>
            <person name="Riley R."/>
            <person name="Savchenko A."/>
            <person name="Shiryaev A."/>
            <person name="Soop K."/>
            <person name="Spirin V."/>
            <person name="Szebenyi C."/>
            <person name="Tomsovsky M."/>
            <person name="Tulloss R.E."/>
            <person name="Uehling J."/>
            <person name="Grigoriev I.V."/>
            <person name="Vagvolgyi C."/>
            <person name="Papp T."/>
            <person name="Martin F.M."/>
            <person name="Miettinen O."/>
            <person name="Hibbett D.S."/>
            <person name="Nagy L.G."/>
        </authorList>
    </citation>
    <scope>NUCLEOTIDE SEQUENCE [LARGE SCALE GENOMIC DNA]</scope>
    <source>
        <strain evidence="2 3">CBS 121175</strain>
    </source>
</reference>